<dbReference type="EC" id="2.1.2.10" evidence="2 7"/>
<dbReference type="HAMAP" id="MF_00259">
    <property type="entry name" value="GcvT"/>
    <property type="match status" value="1"/>
</dbReference>
<evidence type="ECO:0000256" key="6">
    <source>
        <dbReference type="ARBA" id="ARBA00047665"/>
    </source>
</evidence>
<evidence type="ECO:0000256" key="8">
    <source>
        <dbReference type="PIRSR" id="PIRSR006487-1"/>
    </source>
</evidence>
<dbReference type="InterPro" id="IPR029043">
    <property type="entry name" value="GcvT/YgfZ_C"/>
</dbReference>
<dbReference type="FunFam" id="4.10.1250.10:FF:000001">
    <property type="entry name" value="Aminomethyltransferase"/>
    <property type="match status" value="1"/>
</dbReference>
<comment type="caution">
    <text evidence="11">The sequence shown here is derived from an EMBL/GenBank/DDBJ whole genome shotgun (WGS) entry which is preliminary data.</text>
</comment>
<feature type="domain" description="GCVT N-terminal" evidence="9">
    <location>
        <begin position="7"/>
        <end position="257"/>
    </location>
</feature>
<dbReference type="Gene3D" id="4.10.1250.10">
    <property type="entry name" value="Aminomethyltransferase fragment"/>
    <property type="match status" value="1"/>
</dbReference>
<protein>
    <recommendedName>
        <fullName evidence="2 7">Aminomethyltransferase</fullName>
        <ecNumber evidence="2 7">2.1.2.10</ecNumber>
    </recommendedName>
    <alternativeName>
        <fullName evidence="5 7">Glycine cleavage system T protein</fullName>
    </alternativeName>
</protein>
<dbReference type="GO" id="GO:0019464">
    <property type="term" value="P:glycine decarboxylation via glycine cleavage system"/>
    <property type="evidence" value="ECO:0007669"/>
    <property type="project" value="UniProtKB-UniRule"/>
</dbReference>
<feature type="binding site" evidence="8">
    <location>
        <position position="195"/>
    </location>
    <ligand>
        <name>substrate</name>
    </ligand>
</feature>
<dbReference type="FunFam" id="2.40.30.110:FF:000001">
    <property type="entry name" value="Aminomethyltransferase"/>
    <property type="match status" value="1"/>
</dbReference>
<dbReference type="NCBIfam" id="TIGR00528">
    <property type="entry name" value="gcvT"/>
    <property type="match status" value="1"/>
</dbReference>
<comment type="catalytic activity">
    <reaction evidence="6 7">
        <text>N(6)-[(R)-S(8)-aminomethyldihydrolipoyl]-L-lysyl-[protein] + (6S)-5,6,7,8-tetrahydrofolate = N(6)-[(R)-dihydrolipoyl]-L-lysyl-[protein] + (6R)-5,10-methylene-5,6,7,8-tetrahydrofolate + NH4(+)</text>
        <dbReference type="Rhea" id="RHEA:16945"/>
        <dbReference type="Rhea" id="RHEA-COMP:10475"/>
        <dbReference type="Rhea" id="RHEA-COMP:10492"/>
        <dbReference type="ChEBI" id="CHEBI:15636"/>
        <dbReference type="ChEBI" id="CHEBI:28938"/>
        <dbReference type="ChEBI" id="CHEBI:57453"/>
        <dbReference type="ChEBI" id="CHEBI:83100"/>
        <dbReference type="ChEBI" id="CHEBI:83143"/>
        <dbReference type="EC" id="2.1.2.10"/>
    </reaction>
</comment>
<dbReference type="GO" id="GO:0008168">
    <property type="term" value="F:methyltransferase activity"/>
    <property type="evidence" value="ECO:0007669"/>
    <property type="project" value="UniProtKB-KW"/>
</dbReference>
<dbReference type="Pfam" id="PF08669">
    <property type="entry name" value="GCV_T_C"/>
    <property type="match status" value="1"/>
</dbReference>
<keyword evidence="12" id="KW-1185">Reference proteome</keyword>
<evidence type="ECO:0000256" key="5">
    <source>
        <dbReference type="ARBA" id="ARBA00031395"/>
    </source>
</evidence>
<dbReference type="PANTHER" id="PTHR43757:SF2">
    <property type="entry name" value="AMINOMETHYLTRANSFERASE, MITOCHONDRIAL"/>
    <property type="match status" value="1"/>
</dbReference>
<dbReference type="InterPro" id="IPR006222">
    <property type="entry name" value="GCVT_N"/>
</dbReference>
<evidence type="ECO:0000256" key="1">
    <source>
        <dbReference type="ARBA" id="ARBA00008609"/>
    </source>
</evidence>
<dbReference type="RefSeq" id="WP_184333518.1">
    <property type="nucleotide sequence ID" value="NZ_JACHHZ010000003.1"/>
</dbReference>
<dbReference type="GO" id="GO:0004047">
    <property type="term" value="F:aminomethyltransferase activity"/>
    <property type="evidence" value="ECO:0007669"/>
    <property type="project" value="UniProtKB-UniRule"/>
</dbReference>
<evidence type="ECO:0000256" key="2">
    <source>
        <dbReference type="ARBA" id="ARBA00012616"/>
    </source>
</evidence>
<sequence length="360" mass="39319">MGFKTPLHDTHVASGARMVDFGGWDMPVNYGSQIEEHHAVRRDAGMFDVSHMLIADITGPRTREYLRHLLANDVVKLKDSGKALYSCMLNETGGVVDDLIVYFINENWFRVVVNAGTREKDTAWLKRFAGPFGVDVRPRPDLAMIAVQGPQARAKAATLLGSHAPAALELKTFFGRELGQYFVARTGYTGEDGWEVMMPVAEVAKFWADLKAAGVAECGLGARDTLRLEAGMNLYGNDMDENVSPLESGLTWTVAFDPPERDFVGRPALEALRKNGIPRKLVGLVLEDRGVLRGHQKVVAPGIGEGELTSGTFSPTLERSIGFARVPAATGETVQVDIRGKLLPAKVVKYPFVRNGKALI</sequence>
<dbReference type="GO" id="GO:0008483">
    <property type="term" value="F:transaminase activity"/>
    <property type="evidence" value="ECO:0007669"/>
    <property type="project" value="UniProtKB-KW"/>
</dbReference>
<evidence type="ECO:0000259" key="10">
    <source>
        <dbReference type="Pfam" id="PF08669"/>
    </source>
</evidence>
<evidence type="ECO:0000256" key="7">
    <source>
        <dbReference type="HAMAP-Rule" id="MF_00259"/>
    </source>
</evidence>
<gene>
    <name evidence="7" type="primary">gcvT</name>
    <name evidence="11" type="ORF">HNQ60_003222</name>
</gene>
<comment type="function">
    <text evidence="7">The glycine cleavage system catalyzes the degradation of glycine.</text>
</comment>
<organism evidence="11 12">
    <name type="scientific">Povalibacter uvarum</name>
    <dbReference type="NCBI Taxonomy" id="732238"/>
    <lineage>
        <taxon>Bacteria</taxon>
        <taxon>Pseudomonadati</taxon>
        <taxon>Pseudomonadota</taxon>
        <taxon>Gammaproteobacteria</taxon>
        <taxon>Steroidobacterales</taxon>
        <taxon>Steroidobacteraceae</taxon>
        <taxon>Povalibacter</taxon>
    </lineage>
</organism>
<dbReference type="InterPro" id="IPR022903">
    <property type="entry name" value="GcvT_bac"/>
</dbReference>
<dbReference type="GO" id="GO:0032259">
    <property type="term" value="P:methylation"/>
    <property type="evidence" value="ECO:0007669"/>
    <property type="project" value="UniProtKB-KW"/>
</dbReference>
<dbReference type="Gene3D" id="3.30.1360.120">
    <property type="entry name" value="Probable tRNA modification gtpase trme, domain 1"/>
    <property type="match status" value="1"/>
</dbReference>
<dbReference type="FunFam" id="3.30.70.1400:FF:000001">
    <property type="entry name" value="Aminomethyltransferase"/>
    <property type="match status" value="1"/>
</dbReference>
<dbReference type="Gene3D" id="2.40.30.110">
    <property type="entry name" value="Aminomethyltransferase beta-barrel domains"/>
    <property type="match status" value="1"/>
</dbReference>
<proteinExistence type="inferred from homology"/>
<evidence type="ECO:0000256" key="3">
    <source>
        <dbReference type="ARBA" id="ARBA00022576"/>
    </source>
</evidence>
<dbReference type="Gene3D" id="3.30.70.1400">
    <property type="entry name" value="Aminomethyltransferase beta-barrel domains"/>
    <property type="match status" value="1"/>
</dbReference>
<evidence type="ECO:0000259" key="9">
    <source>
        <dbReference type="Pfam" id="PF01571"/>
    </source>
</evidence>
<evidence type="ECO:0000313" key="12">
    <source>
        <dbReference type="Proteomes" id="UP000588068"/>
    </source>
</evidence>
<evidence type="ECO:0000313" key="11">
    <source>
        <dbReference type="EMBL" id="MBB6094341.1"/>
    </source>
</evidence>
<dbReference type="EMBL" id="JACHHZ010000003">
    <property type="protein sequence ID" value="MBB6094341.1"/>
    <property type="molecule type" value="Genomic_DNA"/>
</dbReference>
<dbReference type="SUPFAM" id="SSF101790">
    <property type="entry name" value="Aminomethyltransferase beta-barrel domain"/>
    <property type="match status" value="1"/>
</dbReference>
<dbReference type="PANTHER" id="PTHR43757">
    <property type="entry name" value="AMINOMETHYLTRANSFERASE"/>
    <property type="match status" value="1"/>
</dbReference>
<dbReference type="SUPFAM" id="SSF103025">
    <property type="entry name" value="Folate-binding domain"/>
    <property type="match status" value="1"/>
</dbReference>
<dbReference type="InterPro" id="IPR027266">
    <property type="entry name" value="TrmE/GcvT-like"/>
</dbReference>
<keyword evidence="11" id="KW-0489">Methyltransferase</keyword>
<keyword evidence="3 7" id="KW-0032">Aminotransferase</keyword>
<dbReference type="NCBIfam" id="NF001567">
    <property type="entry name" value="PRK00389.1"/>
    <property type="match status" value="1"/>
</dbReference>
<dbReference type="GO" id="GO:0005960">
    <property type="term" value="C:glycine cleavage complex"/>
    <property type="evidence" value="ECO:0007669"/>
    <property type="project" value="InterPro"/>
</dbReference>
<evidence type="ECO:0000256" key="4">
    <source>
        <dbReference type="ARBA" id="ARBA00022679"/>
    </source>
</evidence>
<reference evidence="11 12" key="1">
    <citation type="submission" date="2020-08" db="EMBL/GenBank/DDBJ databases">
        <title>Genomic Encyclopedia of Type Strains, Phase IV (KMG-IV): sequencing the most valuable type-strain genomes for metagenomic binning, comparative biology and taxonomic classification.</title>
        <authorList>
            <person name="Goeker M."/>
        </authorList>
    </citation>
    <scope>NUCLEOTIDE SEQUENCE [LARGE SCALE GENOMIC DNA]</scope>
    <source>
        <strain evidence="11 12">DSM 26723</strain>
    </source>
</reference>
<accession>A0A841HM63</accession>
<dbReference type="InterPro" id="IPR013977">
    <property type="entry name" value="GcvT_C"/>
</dbReference>
<dbReference type="InterPro" id="IPR028896">
    <property type="entry name" value="GcvT/YgfZ/DmdA"/>
</dbReference>
<dbReference type="Pfam" id="PF01571">
    <property type="entry name" value="GCV_T"/>
    <property type="match status" value="1"/>
</dbReference>
<name>A0A841HM63_9GAMM</name>
<keyword evidence="4 7" id="KW-0808">Transferase</keyword>
<comment type="subunit">
    <text evidence="7">The glycine cleavage system is composed of four proteins: P, T, L and H.</text>
</comment>
<feature type="domain" description="Aminomethyltransferase C-terminal" evidence="10">
    <location>
        <begin position="279"/>
        <end position="353"/>
    </location>
</feature>
<comment type="similarity">
    <text evidence="1 7">Belongs to the GcvT family.</text>
</comment>
<dbReference type="GO" id="GO:0005829">
    <property type="term" value="C:cytosol"/>
    <property type="evidence" value="ECO:0007669"/>
    <property type="project" value="TreeGrafter"/>
</dbReference>
<dbReference type="PIRSF" id="PIRSF006487">
    <property type="entry name" value="GcvT"/>
    <property type="match status" value="1"/>
</dbReference>
<dbReference type="Proteomes" id="UP000588068">
    <property type="component" value="Unassembled WGS sequence"/>
</dbReference>
<dbReference type="InterPro" id="IPR006223">
    <property type="entry name" value="GcvT"/>
</dbReference>
<dbReference type="AlphaFoldDB" id="A0A841HM63"/>